<reference evidence="7" key="1">
    <citation type="journal article" date="2021" name="Proc. Natl. Acad. Sci. U.S.A.">
        <title>Three genomes in the algal genus Volvox reveal the fate of a haploid sex-determining region after a transition to homothallism.</title>
        <authorList>
            <person name="Yamamoto K."/>
            <person name="Hamaji T."/>
            <person name="Kawai-Toyooka H."/>
            <person name="Matsuzaki R."/>
            <person name="Takahashi F."/>
            <person name="Nishimura Y."/>
            <person name="Kawachi M."/>
            <person name="Noguchi H."/>
            <person name="Minakuchi Y."/>
            <person name="Umen J.G."/>
            <person name="Toyoda A."/>
            <person name="Nozaki H."/>
        </authorList>
    </citation>
    <scope>NUCLEOTIDE SEQUENCE</scope>
    <source>
        <strain evidence="7">NIES-3785</strain>
    </source>
</reference>
<sequence>FLAEEPVGAEELRAAIRRATLELRFQTVFMGSAFKNKGVQPLLDAVLDYLPCPTEVVNEALDLSADEQRLKLPCSPSGPFVGLAFKLEEGKYGQLMYVRIYSGTLRKGDCVTNMSTNKKVRVPRLVRMHSNEMEDITHAGAGDIVAVFGMDCSSGDTLTGGVKLAMTSIRVPDPVMSLALTPTSA</sequence>
<dbReference type="PANTHER" id="PTHR43636">
    <property type="entry name" value="ELONGATION FACTOR G, MITOCHONDRIAL"/>
    <property type="match status" value="1"/>
</dbReference>
<accession>A0A8J4LQR8</accession>
<evidence type="ECO:0000256" key="3">
    <source>
        <dbReference type="ARBA" id="ARBA00022768"/>
    </source>
</evidence>
<dbReference type="InterPro" id="IPR004161">
    <property type="entry name" value="EFTu-like_2"/>
</dbReference>
<keyword evidence="2" id="KW-0547">Nucleotide-binding</keyword>
<dbReference type="InterPro" id="IPR027417">
    <property type="entry name" value="P-loop_NTPase"/>
</dbReference>
<dbReference type="InterPro" id="IPR009000">
    <property type="entry name" value="Transl_B-barrel_sf"/>
</dbReference>
<dbReference type="AlphaFoldDB" id="A0A8J4LQR8"/>
<dbReference type="GO" id="GO:0003924">
    <property type="term" value="F:GTPase activity"/>
    <property type="evidence" value="ECO:0007669"/>
    <property type="project" value="TreeGrafter"/>
</dbReference>
<keyword evidence="5" id="KW-0342">GTP-binding</keyword>
<keyword evidence="3" id="KW-0251">Elongation factor</keyword>
<dbReference type="SUPFAM" id="SSF50447">
    <property type="entry name" value="Translation proteins"/>
    <property type="match status" value="1"/>
</dbReference>
<dbReference type="Proteomes" id="UP000722791">
    <property type="component" value="Unassembled WGS sequence"/>
</dbReference>
<evidence type="ECO:0000313" key="8">
    <source>
        <dbReference type="Proteomes" id="UP000722791"/>
    </source>
</evidence>
<feature type="non-terminal residue" evidence="7">
    <location>
        <position position="1"/>
    </location>
</feature>
<protein>
    <recommendedName>
        <fullName evidence="6">Translation elongation factor EFTu-like domain-containing protein</fullName>
    </recommendedName>
</protein>
<dbReference type="PANTHER" id="PTHR43636:SF2">
    <property type="entry name" value="ELONGATION FACTOR G, MITOCHONDRIAL"/>
    <property type="match status" value="1"/>
</dbReference>
<evidence type="ECO:0000313" key="7">
    <source>
        <dbReference type="EMBL" id="GIM05382.1"/>
    </source>
</evidence>
<organism evidence="7 8">
    <name type="scientific">Volvox reticuliferus</name>
    <dbReference type="NCBI Taxonomy" id="1737510"/>
    <lineage>
        <taxon>Eukaryota</taxon>
        <taxon>Viridiplantae</taxon>
        <taxon>Chlorophyta</taxon>
        <taxon>core chlorophytes</taxon>
        <taxon>Chlorophyceae</taxon>
        <taxon>CS clade</taxon>
        <taxon>Chlamydomonadales</taxon>
        <taxon>Volvocaceae</taxon>
        <taxon>Volvox</taxon>
    </lineage>
</organism>
<dbReference type="EMBL" id="BNCQ01000018">
    <property type="protein sequence ID" value="GIM05382.1"/>
    <property type="molecule type" value="Genomic_DNA"/>
</dbReference>
<comment type="caution">
    <text evidence="7">The sequence shown here is derived from an EMBL/GenBank/DDBJ whole genome shotgun (WGS) entry which is preliminary data.</text>
</comment>
<dbReference type="Gene3D" id="2.40.30.10">
    <property type="entry name" value="Translation factors"/>
    <property type="match status" value="1"/>
</dbReference>
<dbReference type="Gene3D" id="3.40.50.300">
    <property type="entry name" value="P-loop containing nucleotide triphosphate hydrolases"/>
    <property type="match status" value="1"/>
</dbReference>
<comment type="similarity">
    <text evidence="1">Belongs to the TRAFAC class translation factor GTPase superfamily. Classic translation factor GTPase family. EF-G/EF-2 subfamily.</text>
</comment>
<dbReference type="GO" id="GO:0005525">
    <property type="term" value="F:GTP binding"/>
    <property type="evidence" value="ECO:0007669"/>
    <property type="project" value="UniProtKB-KW"/>
</dbReference>
<evidence type="ECO:0000256" key="1">
    <source>
        <dbReference type="ARBA" id="ARBA00005870"/>
    </source>
</evidence>
<dbReference type="GO" id="GO:0003746">
    <property type="term" value="F:translation elongation factor activity"/>
    <property type="evidence" value="ECO:0007669"/>
    <property type="project" value="UniProtKB-KW"/>
</dbReference>
<keyword evidence="4" id="KW-0648">Protein biosynthesis</keyword>
<dbReference type="Pfam" id="PF03144">
    <property type="entry name" value="GTP_EFTU_D2"/>
    <property type="match status" value="1"/>
</dbReference>
<evidence type="ECO:0000256" key="5">
    <source>
        <dbReference type="ARBA" id="ARBA00023134"/>
    </source>
</evidence>
<proteinExistence type="inferred from homology"/>
<gene>
    <name evidence="7" type="ORF">Vretimale_9853</name>
</gene>
<dbReference type="FunFam" id="2.40.30.10:FF:000022">
    <property type="entry name" value="Elongation factor G, mitochondrial"/>
    <property type="match status" value="1"/>
</dbReference>
<evidence type="ECO:0000256" key="4">
    <source>
        <dbReference type="ARBA" id="ARBA00022917"/>
    </source>
</evidence>
<evidence type="ECO:0000256" key="2">
    <source>
        <dbReference type="ARBA" id="ARBA00022741"/>
    </source>
</evidence>
<dbReference type="GO" id="GO:0005739">
    <property type="term" value="C:mitochondrion"/>
    <property type="evidence" value="ECO:0007669"/>
    <property type="project" value="TreeGrafter"/>
</dbReference>
<dbReference type="GO" id="GO:0070125">
    <property type="term" value="P:mitochondrial translational elongation"/>
    <property type="evidence" value="ECO:0007669"/>
    <property type="project" value="TreeGrafter"/>
</dbReference>
<dbReference type="CDD" id="cd04091">
    <property type="entry name" value="mtEFG1_II_like"/>
    <property type="match status" value="1"/>
</dbReference>
<feature type="domain" description="Translation elongation factor EFTu-like" evidence="6">
    <location>
        <begin position="93"/>
        <end position="159"/>
    </location>
</feature>
<name>A0A8J4LQR8_9CHLO</name>
<evidence type="ECO:0000259" key="6">
    <source>
        <dbReference type="Pfam" id="PF03144"/>
    </source>
</evidence>